<evidence type="ECO:0000256" key="6">
    <source>
        <dbReference type="ARBA" id="ARBA00022777"/>
    </source>
</evidence>
<reference evidence="9 10" key="1">
    <citation type="submission" date="2016-10" db="EMBL/GenBank/DDBJ databases">
        <authorList>
            <person name="de Groot N.N."/>
        </authorList>
    </citation>
    <scope>NUCLEOTIDE SEQUENCE [LARGE SCALE GENOMIC DNA]</scope>
    <source>
        <strain evidence="9 10">DSM 12272</strain>
    </source>
</reference>
<protein>
    <recommendedName>
        <fullName evidence="2">histidine kinase</fullName>
        <ecNumber evidence="2">2.7.13.3</ecNumber>
    </recommendedName>
</protein>
<dbReference type="PANTHER" id="PTHR41523">
    <property type="entry name" value="TWO-COMPONENT SYSTEM SENSOR PROTEIN"/>
    <property type="match status" value="1"/>
</dbReference>
<keyword evidence="3" id="KW-0597">Phosphoprotein</keyword>
<name>A0A1H0VAT6_9CLOT</name>
<dbReference type="STRING" id="94869.SAMN04488529_11534"/>
<evidence type="ECO:0000256" key="7">
    <source>
        <dbReference type="ARBA" id="ARBA00022840"/>
    </source>
</evidence>
<dbReference type="InterPro" id="IPR011495">
    <property type="entry name" value="Sig_transdc_His_kin_sub2_dim/P"/>
</dbReference>
<dbReference type="InterPro" id="IPR036890">
    <property type="entry name" value="HATPase_C_sf"/>
</dbReference>
<dbReference type="SMART" id="SM00911">
    <property type="entry name" value="HWE_HK"/>
    <property type="match status" value="1"/>
</dbReference>
<keyword evidence="5" id="KW-0547">Nucleotide-binding</keyword>
<accession>A0A1H0VAT6</accession>
<dbReference type="InterPro" id="IPR011102">
    <property type="entry name" value="Sig_transdc_His_kinase_HWE"/>
</dbReference>
<evidence type="ECO:0000256" key="5">
    <source>
        <dbReference type="ARBA" id="ARBA00022741"/>
    </source>
</evidence>
<comment type="catalytic activity">
    <reaction evidence="1">
        <text>ATP + protein L-histidine = ADP + protein N-phospho-L-histidine.</text>
        <dbReference type="EC" id="2.7.13.3"/>
    </reaction>
</comment>
<dbReference type="Gene3D" id="3.30.565.10">
    <property type="entry name" value="Histidine kinase-like ATPase, C-terminal domain"/>
    <property type="match status" value="1"/>
</dbReference>
<dbReference type="GO" id="GO:0005524">
    <property type="term" value="F:ATP binding"/>
    <property type="evidence" value="ECO:0007669"/>
    <property type="project" value="UniProtKB-KW"/>
</dbReference>
<dbReference type="Proteomes" id="UP000198597">
    <property type="component" value="Unassembled WGS sequence"/>
</dbReference>
<sequence length="476" mass="53816">MLMKYKITENLCEQQSSLTDSDIKIIIETSKAAEYITQIETCDVFIDIKSNIENSALVVFESRPSDGQSLYKNSVVGELALRVNEPGVLRSLELGIHTKNIHAKTQENIWVKQNVIPIKNGENTIAVLITERNISKEILTDEKIKSLSDDNEVLTSTLMTLLNYENDFKDEMKEAILIFNSEGKLVLKNKSADNIYEKLGFFESLNELDYNNLRFDEITLTEINEINPKEYKNFLLHKKVTIGNNYFEVKKIVTDNSENKIIMIINDLTEIKNKDDEIISKSVAIREIHHRVKNNLQTIASLLRLQSRNCIGDEAKLALLESGNRILSIATTHELLSKQIEDNISIIEVLSTIKNNMLRCFSNSNKVSIDISGDDFIVNSDKSTTIALIVNELFQNSMEHAFIGRDKGSIKLILESIGEYKIVKVIDDGIGFDINDTRKDSLGSKIVSSYVKDKLKGNLIIDSNRSGTSIIIKFIV</sequence>
<dbReference type="Pfam" id="PF07568">
    <property type="entry name" value="HisKA_2"/>
    <property type="match status" value="1"/>
</dbReference>
<keyword evidence="4" id="KW-0808">Transferase</keyword>
<dbReference type="EMBL" id="FNJM01000015">
    <property type="protein sequence ID" value="SDP75481.1"/>
    <property type="molecule type" value="Genomic_DNA"/>
</dbReference>
<organism evidence="9 10">
    <name type="scientific">Clostridium gasigenes</name>
    <dbReference type="NCBI Taxonomy" id="94869"/>
    <lineage>
        <taxon>Bacteria</taxon>
        <taxon>Bacillati</taxon>
        <taxon>Bacillota</taxon>
        <taxon>Clostridia</taxon>
        <taxon>Eubacteriales</taxon>
        <taxon>Clostridiaceae</taxon>
        <taxon>Clostridium</taxon>
    </lineage>
</organism>
<dbReference type="SUPFAM" id="SSF55874">
    <property type="entry name" value="ATPase domain of HSP90 chaperone/DNA topoisomerase II/histidine kinase"/>
    <property type="match status" value="1"/>
</dbReference>
<gene>
    <name evidence="9" type="ORF">SAMN04488529_11534</name>
</gene>
<evidence type="ECO:0000256" key="4">
    <source>
        <dbReference type="ARBA" id="ARBA00022679"/>
    </source>
</evidence>
<dbReference type="Pfam" id="PF12282">
    <property type="entry name" value="GAF_PdtaS"/>
    <property type="match status" value="1"/>
</dbReference>
<evidence type="ECO:0000313" key="9">
    <source>
        <dbReference type="EMBL" id="SDP75481.1"/>
    </source>
</evidence>
<dbReference type="EC" id="2.7.13.3" evidence="2"/>
<keyword evidence="6 9" id="KW-0418">Kinase</keyword>
<evidence type="ECO:0000256" key="2">
    <source>
        <dbReference type="ARBA" id="ARBA00012438"/>
    </source>
</evidence>
<dbReference type="GO" id="GO:0004673">
    <property type="term" value="F:protein histidine kinase activity"/>
    <property type="evidence" value="ECO:0007669"/>
    <property type="project" value="UniProtKB-EC"/>
</dbReference>
<dbReference type="AlphaFoldDB" id="A0A1H0VAT6"/>
<keyword evidence="10" id="KW-1185">Reference proteome</keyword>
<dbReference type="InterPro" id="IPR022066">
    <property type="entry name" value="PdtaS_GAF"/>
</dbReference>
<evidence type="ECO:0000256" key="3">
    <source>
        <dbReference type="ARBA" id="ARBA00022553"/>
    </source>
</evidence>
<dbReference type="PANTHER" id="PTHR41523:SF8">
    <property type="entry name" value="ETHYLENE RESPONSE SENSOR PROTEIN"/>
    <property type="match status" value="1"/>
</dbReference>
<dbReference type="InterPro" id="IPR038424">
    <property type="entry name" value="H_kinase_PdtaS_GAF_sf"/>
</dbReference>
<dbReference type="Gene3D" id="3.30.450.20">
    <property type="entry name" value="PAS domain"/>
    <property type="match status" value="1"/>
</dbReference>
<evidence type="ECO:0000256" key="1">
    <source>
        <dbReference type="ARBA" id="ARBA00000085"/>
    </source>
</evidence>
<dbReference type="Gene3D" id="3.30.450.280">
    <property type="entry name" value="GAF domain"/>
    <property type="match status" value="1"/>
</dbReference>
<evidence type="ECO:0000313" key="10">
    <source>
        <dbReference type="Proteomes" id="UP000198597"/>
    </source>
</evidence>
<evidence type="ECO:0000259" key="8">
    <source>
        <dbReference type="SMART" id="SM00911"/>
    </source>
</evidence>
<proteinExistence type="predicted"/>
<feature type="domain" description="Signal transduction histidine kinase HWE region" evidence="8">
    <location>
        <begin position="287"/>
        <end position="375"/>
    </location>
</feature>
<keyword evidence="7" id="KW-0067">ATP-binding</keyword>